<protein>
    <submittedName>
        <fullName evidence="1">Uncharacterized protein</fullName>
    </submittedName>
</protein>
<dbReference type="EMBL" id="CP047045">
    <property type="protein sequence ID" value="QGZ94016.1"/>
    <property type="molecule type" value="Genomic_DNA"/>
</dbReference>
<sequence length="252" mass="27443">MAPRDDKAMSAVGRGEGDGAAGMSIFPLAANLAAARDPAAPRARTEDEATTLAGGPVFLAVEELDAVYETPDAAEAAVPDLYGTGLYELIWRDGWRVTMRYWRPAPPAPVARTAEAAVKKRLGHARTPEEARTLLETPAELAREVLPNLYLDHKQLLKRWGKLVKNGLGEIVEREGKFALAIRFWRPMHAPGIAAPLAPIERIELAERVAAPLRPEAPQEDMDIGLFENTAPENPNVVLVTEEGDGRFRGSE</sequence>
<proteinExistence type="predicted"/>
<accession>A0A6I6MLE8</accession>
<gene>
    <name evidence="1" type="ORF">DSM104635_00832</name>
</gene>
<evidence type="ECO:0000313" key="1">
    <source>
        <dbReference type="EMBL" id="QGZ94016.1"/>
    </source>
</evidence>
<dbReference type="KEGG" id="tsv:DSM104635_00832"/>
<reference evidence="2" key="1">
    <citation type="submission" date="2019-12" db="EMBL/GenBank/DDBJ databases">
        <title>Complete genome of Terracaulis silvestris 0127_4.</title>
        <authorList>
            <person name="Vieira S."/>
            <person name="Riedel T."/>
            <person name="Sproer C."/>
            <person name="Pascual J."/>
            <person name="Boedeker C."/>
            <person name="Overmann J."/>
        </authorList>
    </citation>
    <scope>NUCLEOTIDE SEQUENCE [LARGE SCALE GENOMIC DNA]</scope>
    <source>
        <strain evidence="2">0127_4</strain>
    </source>
</reference>
<dbReference type="Proteomes" id="UP000431269">
    <property type="component" value="Chromosome"/>
</dbReference>
<name>A0A6I6MLE8_9CAUL</name>
<keyword evidence="2" id="KW-1185">Reference proteome</keyword>
<organism evidence="1 2">
    <name type="scientific">Terricaulis silvestris</name>
    <dbReference type="NCBI Taxonomy" id="2686094"/>
    <lineage>
        <taxon>Bacteria</taxon>
        <taxon>Pseudomonadati</taxon>
        <taxon>Pseudomonadota</taxon>
        <taxon>Alphaproteobacteria</taxon>
        <taxon>Caulobacterales</taxon>
        <taxon>Caulobacteraceae</taxon>
        <taxon>Terricaulis</taxon>
    </lineage>
</organism>
<dbReference type="AlphaFoldDB" id="A0A6I6MLE8"/>
<evidence type="ECO:0000313" key="2">
    <source>
        <dbReference type="Proteomes" id="UP000431269"/>
    </source>
</evidence>